<evidence type="ECO:0000313" key="6">
    <source>
        <dbReference type="Proteomes" id="UP000195221"/>
    </source>
</evidence>
<evidence type="ECO:0000256" key="1">
    <source>
        <dbReference type="ARBA" id="ARBA00004561"/>
    </source>
</evidence>
<comment type="subcellular location">
    <subcellularLocation>
        <location evidence="1">Fimbrium</location>
    </subcellularLocation>
</comment>
<gene>
    <name evidence="5" type="ORF">PAMC26577_36835</name>
</gene>
<comment type="similarity">
    <text evidence="2">Belongs to the fimbrial protein family.</text>
</comment>
<dbReference type="PANTHER" id="PTHR33420">
    <property type="entry name" value="FIMBRIAL SUBUNIT ELFA-RELATED"/>
    <property type="match status" value="1"/>
</dbReference>
<dbReference type="PANTHER" id="PTHR33420:SF14">
    <property type="entry name" value="TYPE 1 FIMBRIN D-MANNOSE SPECIFIC ADHESIN"/>
    <property type="match status" value="1"/>
</dbReference>
<dbReference type="Gene3D" id="2.60.40.1090">
    <property type="entry name" value="Fimbrial-type adhesion domain"/>
    <property type="match status" value="1"/>
</dbReference>
<dbReference type="InterPro" id="IPR000259">
    <property type="entry name" value="Adhesion_dom_fimbrial"/>
</dbReference>
<name>A0A242M9J3_CABSO</name>
<dbReference type="GO" id="GO:0043709">
    <property type="term" value="P:cell adhesion involved in single-species biofilm formation"/>
    <property type="evidence" value="ECO:0007669"/>
    <property type="project" value="TreeGrafter"/>
</dbReference>
<evidence type="ECO:0000313" key="5">
    <source>
        <dbReference type="EMBL" id="OTP67364.1"/>
    </source>
</evidence>
<dbReference type="RefSeq" id="WP_082771367.1">
    <property type="nucleotide sequence ID" value="NZ_MSRG01000050.1"/>
</dbReference>
<feature type="domain" description="Fimbrial-type adhesion" evidence="4">
    <location>
        <begin position="195"/>
        <end position="341"/>
    </location>
</feature>
<evidence type="ECO:0000256" key="3">
    <source>
        <dbReference type="ARBA" id="ARBA00023263"/>
    </source>
</evidence>
<dbReference type="InterPro" id="IPR050263">
    <property type="entry name" value="Bact_Fimbrial_Adh_Pro"/>
</dbReference>
<keyword evidence="3" id="KW-0281">Fimbrium</keyword>
<dbReference type="Proteomes" id="UP000195221">
    <property type="component" value="Unassembled WGS sequence"/>
</dbReference>
<dbReference type="Pfam" id="PF00419">
    <property type="entry name" value="Fimbrial"/>
    <property type="match status" value="1"/>
</dbReference>
<dbReference type="Gene3D" id="2.60.40.3310">
    <property type="match status" value="1"/>
</dbReference>
<accession>A0A242M9J3</accession>
<proteinExistence type="inferred from homology"/>
<comment type="caution">
    <text evidence="5">The sequence shown here is derived from an EMBL/GenBank/DDBJ whole genome shotgun (WGS) entry which is preliminary data.</text>
</comment>
<protein>
    <submittedName>
        <fullName evidence="5">Fimbrial protein</fullName>
    </submittedName>
</protein>
<dbReference type="InterPro" id="IPR008966">
    <property type="entry name" value="Adhesion_dom_sf"/>
</dbReference>
<dbReference type="AlphaFoldDB" id="A0A242M9J3"/>
<dbReference type="SUPFAM" id="SSF49401">
    <property type="entry name" value="Bacterial adhesins"/>
    <property type="match status" value="1"/>
</dbReference>
<evidence type="ECO:0000259" key="4">
    <source>
        <dbReference type="Pfam" id="PF00419"/>
    </source>
</evidence>
<organism evidence="5 6">
    <name type="scientific">Caballeronia sordidicola</name>
    <name type="common">Burkholderia sordidicola</name>
    <dbReference type="NCBI Taxonomy" id="196367"/>
    <lineage>
        <taxon>Bacteria</taxon>
        <taxon>Pseudomonadati</taxon>
        <taxon>Pseudomonadota</taxon>
        <taxon>Betaproteobacteria</taxon>
        <taxon>Burkholderiales</taxon>
        <taxon>Burkholderiaceae</taxon>
        <taxon>Caballeronia</taxon>
    </lineage>
</organism>
<dbReference type="GO" id="GO:0009289">
    <property type="term" value="C:pilus"/>
    <property type="evidence" value="ECO:0007669"/>
    <property type="project" value="UniProtKB-SubCell"/>
</dbReference>
<evidence type="ECO:0000256" key="2">
    <source>
        <dbReference type="ARBA" id="ARBA00006671"/>
    </source>
</evidence>
<dbReference type="EMBL" id="NBTZ01000155">
    <property type="protein sequence ID" value="OTP67364.1"/>
    <property type="molecule type" value="Genomic_DNA"/>
</dbReference>
<sequence>MRSSQFSRLIQRAIVLLLLLVTVKAFARYTDCTAPLPLTVNLPSVSVPSSLPVGQPIPGAKASFAIPVTCSYTFPGGSRWHISSVSATIALVSGFSDVYTFSGMGAGVGFRMRGADGSILALVIHGTSLNAFDVGPANNGSNLLQGSFELVRTAKLMTPGSFSFSMVASVNDQEFANKTDTNSNMKFGYTMNPVTVAACTVTQTDIAVTLPTIPTSALSSVGATAGSQLFAINLQCEEDAKPQISIADVVTPSNQSTELSLAPDSTATGVAVQILSGSSLVRYSPSSLFYTTSNVPLTNTISFGTFSGTAHIPFNARYVRVAGTLKAGTVRALATFTFSYQ</sequence>
<reference evidence="5 6" key="1">
    <citation type="submission" date="2017-03" db="EMBL/GenBank/DDBJ databases">
        <title>Genome analysis of strain PAMC 26577.</title>
        <authorList>
            <person name="Oh H.-M."/>
            <person name="Yang J.-A."/>
        </authorList>
    </citation>
    <scope>NUCLEOTIDE SEQUENCE [LARGE SCALE GENOMIC DNA]</scope>
    <source>
        <strain evidence="5 6">PAMC 26577</strain>
    </source>
</reference>
<dbReference type="InterPro" id="IPR036937">
    <property type="entry name" value="Adhesion_dom_fimbrial_sf"/>
</dbReference>